<dbReference type="InterPro" id="IPR049142">
    <property type="entry name" value="MS_channel_1st"/>
</dbReference>
<organism evidence="11 12">
    <name type="scientific">Methylophilus luteus</name>
    <dbReference type="NCBI Taxonomy" id="640108"/>
    <lineage>
        <taxon>Bacteria</taxon>
        <taxon>Pseudomonadati</taxon>
        <taxon>Pseudomonadota</taxon>
        <taxon>Betaproteobacteria</taxon>
        <taxon>Nitrosomonadales</taxon>
        <taxon>Methylophilaceae</taxon>
        <taxon>Methylophilus</taxon>
    </lineage>
</organism>
<evidence type="ECO:0000259" key="10">
    <source>
        <dbReference type="Pfam" id="PF21088"/>
    </source>
</evidence>
<evidence type="ECO:0000256" key="1">
    <source>
        <dbReference type="ARBA" id="ARBA00004651"/>
    </source>
</evidence>
<dbReference type="Pfam" id="PF21082">
    <property type="entry name" value="MS_channel_3rd"/>
    <property type="match status" value="1"/>
</dbReference>
<dbReference type="PANTHER" id="PTHR30460:SF0">
    <property type="entry name" value="MODERATE CONDUCTANCE MECHANOSENSITIVE CHANNEL YBIO"/>
    <property type="match status" value="1"/>
</dbReference>
<dbReference type="Pfam" id="PF00924">
    <property type="entry name" value="MS_channel_2nd"/>
    <property type="match status" value="1"/>
</dbReference>
<dbReference type="RefSeq" id="WP_379054827.1">
    <property type="nucleotide sequence ID" value="NZ_JBHTKB010000001.1"/>
</dbReference>
<feature type="domain" description="Mechanosensitive ion channel transmembrane helices 2/3" evidence="10">
    <location>
        <begin position="75"/>
        <end position="115"/>
    </location>
</feature>
<dbReference type="InterPro" id="IPR011066">
    <property type="entry name" value="MscS_channel_C_sf"/>
</dbReference>
<dbReference type="Proteomes" id="UP001597128">
    <property type="component" value="Unassembled WGS sequence"/>
</dbReference>
<sequence>MTEWFTYFGIANPAEAMALTKTLLRIFVIVAIAYLLNRLSKRALNALRDSLSNQTSNHLEEVKRINTVTMVLRYIITTVIIAITIVEVLHELGISIAPVLAAAGVVGLAIGFGAQSLVKDYFTGFFLLLENQIRKDDVIEVAGKSGLVEEITLRYIKMRDDDGNVHYVPNGQILTVTNRSRDFSYAGIEITLADQDNSSKAIEVAQQAADQLAEDDAFRSKILAPAEVTDIGKLTDDALVIRCRFKVLPLQQAAVKREYFKRIKQAFGQHKIAFHVQA</sequence>
<keyword evidence="3" id="KW-1003">Cell membrane</keyword>
<feature type="transmembrane region" description="Helical" evidence="7">
    <location>
        <begin position="96"/>
        <end position="118"/>
    </location>
</feature>
<comment type="caution">
    <text evidence="11">The sequence shown here is derived from an EMBL/GenBank/DDBJ whole genome shotgun (WGS) entry which is preliminary data.</text>
</comment>
<evidence type="ECO:0000256" key="3">
    <source>
        <dbReference type="ARBA" id="ARBA00022475"/>
    </source>
</evidence>
<evidence type="ECO:0000256" key="6">
    <source>
        <dbReference type="ARBA" id="ARBA00023136"/>
    </source>
</evidence>
<keyword evidence="4 7" id="KW-0812">Transmembrane</keyword>
<proteinExistence type="inferred from homology"/>
<feature type="domain" description="Mechanosensitive ion channel MscS" evidence="8">
    <location>
        <begin position="117"/>
        <end position="181"/>
    </location>
</feature>
<dbReference type="InterPro" id="IPR023408">
    <property type="entry name" value="MscS_beta-dom_sf"/>
</dbReference>
<dbReference type="EMBL" id="JBHTKB010000001">
    <property type="protein sequence ID" value="MFD0912154.1"/>
    <property type="molecule type" value="Genomic_DNA"/>
</dbReference>
<dbReference type="Pfam" id="PF21088">
    <property type="entry name" value="MS_channel_1st"/>
    <property type="match status" value="1"/>
</dbReference>
<name>A0ABW3F2W9_9PROT</name>
<dbReference type="InterPro" id="IPR010920">
    <property type="entry name" value="LSM_dom_sf"/>
</dbReference>
<evidence type="ECO:0000256" key="2">
    <source>
        <dbReference type="ARBA" id="ARBA00008017"/>
    </source>
</evidence>
<comment type="similarity">
    <text evidence="2">Belongs to the MscS (TC 1.A.23) family.</text>
</comment>
<protein>
    <submittedName>
        <fullName evidence="11">Mechanosensitive ion channel family protein</fullName>
    </submittedName>
</protein>
<evidence type="ECO:0000256" key="7">
    <source>
        <dbReference type="SAM" id="Phobius"/>
    </source>
</evidence>
<dbReference type="SUPFAM" id="SSF82861">
    <property type="entry name" value="Mechanosensitive channel protein MscS (YggB), transmembrane region"/>
    <property type="match status" value="1"/>
</dbReference>
<dbReference type="PANTHER" id="PTHR30460">
    <property type="entry name" value="MODERATE CONDUCTANCE MECHANOSENSITIVE CHANNEL YBIO"/>
    <property type="match status" value="1"/>
</dbReference>
<dbReference type="InterPro" id="IPR006685">
    <property type="entry name" value="MscS_channel_2nd"/>
</dbReference>
<dbReference type="InterPro" id="IPR049278">
    <property type="entry name" value="MS_channel_C"/>
</dbReference>
<keyword evidence="12" id="KW-1185">Reference proteome</keyword>
<dbReference type="Gene3D" id="2.30.30.60">
    <property type="match status" value="1"/>
</dbReference>
<dbReference type="InterPro" id="IPR011014">
    <property type="entry name" value="MscS_channel_TM-2"/>
</dbReference>
<evidence type="ECO:0000259" key="8">
    <source>
        <dbReference type="Pfam" id="PF00924"/>
    </source>
</evidence>
<feature type="transmembrane region" description="Helical" evidence="7">
    <location>
        <begin position="16"/>
        <end position="36"/>
    </location>
</feature>
<gene>
    <name evidence="11" type="ORF">ACFQ1Z_01215</name>
</gene>
<reference evidence="12" key="1">
    <citation type="journal article" date="2019" name="Int. J. Syst. Evol. Microbiol.">
        <title>The Global Catalogue of Microorganisms (GCM) 10K type strain sequencing project: providing services to taxonomists for standard genome sequencing and annotation.</title>
        <authorList>
            <consortium name="The Broad Institute Genomics Platform"/>
            <consortium name="The Broad Institute Genome Sequencing Center for Infectious Disease"/>
            <person name="Wu L."/>
            <person name="Ma J."/>
        </authorList>
    </citation>
    <scope>NUCLEOTIDE SEQUENCE [LARGE SCALE GENOMIC DNA]</scope>
    <source>
        <strain evidence="12">CCUG 58412</strain>
    </source>
</reference>
<evidence type="ECO:0000256" key="5">
    <source>
        <dbReference type="ARBA" id="ARBA00022989"/>
    </source>
</evidence>
<dbReference type="InterPro" id="IPR045276">
    <property type="entry name" value="YbiO_bact"/>
</dbReference>
<dbReference type="SUPFAM" id="SSF50182">
    <property type="entry name" value="Sm-like ribonucleoproteins"/>
    <property type="match status" value="1"/>
</dbReference>
<evidence type="ECO:0000313" key="11">
    <source>
        <dbReference type="EMBL" id="MFD0912154.1"/>
    </source>
</evidence>
<accession>A0ABW3F2W9</accession>
<evidence type="ECO:0000256" key="4">
    <source>
        <dbReference type="ARBA" id="ARBA00022692"/>
    </source>
</evidence>
<dbReference type="Gene3D" id="1.10.287.1260">
    <property type="match status" value="1"/>
</dbReference>
<comment type="subcellular location">
    <subcellularLocation>
        <location evidence="1">Cell membrane</location>
        <topology evidence="1">Multi-pass membrane protein</topology>
    </subcellularLocation>
</comment>
<keyword evidence="5 7" id="KW-1133">Transmembrane helix</keyword>
<dbReference type="SUPFAM" id="SSF82689">
    <property type="entry name" value="Mechanosensitive channel protein MscS (YggB), C-terminal domain"/>
    <property type="match status" value="1"/>
</dbReference>
<keyword evidence="6 7" id="KW-0472">Membrane</keyword>
<feature type="domain" description="Mechanosensitive ion channel MscS C-terminal" evidence="9">
    <location>
        <begin position="197"/>
        <end position="274"/>
    </location>
</feature>
<evidence type="ECO:0000259" key="9">
    <source>
        <dbReference type="Pfam" id="PF21082"/>
    </source>
</evidence>
<feature type="transmembrane region" description="Helical" evidence="7">
    <location>
        <begin position="71"/>
        <end position="90"/>
    </location>
</feature>
<evidence type="ECO:0000313" key="12">
    <source>
        <dbReference type="Proteomes" id="UP001597128"/>
    </source>
</evidence>
<dbReference type="Gene3D" id="3.30.70.100">
    <property type="match status" value="1"/>
</dbReference>